<keyword evidence="2" id="KW-1185">Reference proteome</keyword>
<protein>
    <submittedName>
        <fullName evidence="1">Uncharacterized protein</fullName>
    </submittedName>
</protein>
<evidence type="ECO:0000313" key="2">
    <source>
        <dbReference type="Proteomes" id="UP000612362"/>
    </source>
</evidence>
<dbReference type="RefSeq" id="WP_236031679.1">
    <property type="nucleotide sequence ID" value="NZ_BNJF01000004.1"/>
</dbReference>
<name>A0A8J3I957_9CHLR</name>
<sequence length="68" mass="7484">MTGFWETVSRMNETRRVHTATLLQDGPVLVAGGNGLDVGPTRSIAEIFDPFERITTVYNVRNCCKLAG</sequence>
<dbReference type="EMBL" id="BNJF01000004">
    <property type="protein sequence ID" value="GHO48307.1"/>
    <property type="molecule type" value="Genomic_DNA"/>
</dbReference>
<reference evidence="1" key="1">
    <citation type="submission" date="2020-10" db="EMBL/GenBank/DDBJ databases">
        <title>Taxonomic study of unclassified bacteria belonging to the class Ktedonobacteria.</title>
        <authorList>
            <person name="Yabe S."/>
            <person name="Wang C.M."/>
            <person name="Zheng Y."/>
            <person name="Sakai Y."/>
            <person name="Cavaletti L."/>
            <person name="Monciardini P."/>
            <person name="Donadio S."/>
        </authorList>
    </citation>
    <scope>NUCLEOTIDE SEQUENCE</scope>
    <source>
        <strain evidence="1">SOSP1-1</strain>
    </source>
</reference>
<dbReference type="Proteomes" id="UP000612362">
    <property type="component" value="Unassembled WGS sequence"/>
</dbReference>
<organism evidence="1 2">
    <name type="scientific">Ktedonospora formicarum</name>
    <dbReference type="NCBI Taxonomy" id="2778364"/>
    <lineage>
        <taxon>Bacteria</taxon>
        <taxon>Bacillati</taxon>
        <taxon>Chloroflexota</taxon>
        <taxon>Ktedonobacteria</taxon>
        <taxon>Ktedonobacterales</taxon>
        <taxon>Ktedonobacteraceae</taxon>
        <taxon>Ktedonospora</taxon>
    </lineage>
</organism>
<accession>A0A8J3I957</accession>
<proteinExistence type="predicted"/>
<dbReference type="InterPro" id="IPR037293">
    <property type="entry name" value="Gal_Oxidase_central_sf"/>
</dbReference>
<comment type="caution">
    <text evidence="1">The sequence shown here is derived from an EMBL/GenBank/DDBJ whole genome shotgun (WGS) entry which is preliminary data.</text>
</comment>
<gene>
    <name evidence="1" type="ORF">KSX_64700</name>
</gene>
<dbReference type="Gene3D" id="2.130.10.80">
    <property type="entry name" value="Galactose oxidase/kelch, beta-propeller"/>
    <property type="match status" value="1"/>
</dbReference>
<dbReference type="InterPro" id="IPR015915">
    <property type="entry name" value="Kelch-typ_b-propeller"/>
</dbReference>
<evidence type="ECO:0000313" key="1">
    <source>
        <dbReference type="EMBL" id="GHO48307.1"/>
    </source>
</evidence>
<dbReference type="SUPFAM" id="SSF117281">
    <property type="entry name" value="Kelch motif"/>
    <property type="match status" value="1"/>
</dbReference>
<dbReference type="AlphaFoldDB" id="A0A8J3I957"/>